<comment type="caution">
    <text evidence="1">The sequence shown here is derived from an EMBL/GenBank/DDBJ whole genome shotgun (WGS) entry which is preliminary data.</text>
</comment>
<accession>A0A482WHJ9</accession>
<keyword evidence="2" id="KW-1185">Reference proteome</keyword>
<dbReference type="Proteomes" id="UP000291343">
    <property type="component" value="Unassembled WGS sequence"/>
</dbReference>
<evidence type="ECO:0000313" key="2">
    <source>
        <dbReference type="Proteomes" id="UP000291343"/>
    </source>
</evidence>
<protein>
    <submittedName>
        <fullName evidence="1">Uncharacterized protein</fullName>
    </submittedName>
</protein>
<sequence>MLLPKLKWDDREKQLYQRKISHKTELNLWTEDVETDTKSLLEIIYACSRRHCSFDGNKFKQKWFDSECQEVRTKVMKLLRLFRRTNSVEIGRQYREQKMLFFTSCMHMACQPGCEGDKESVSGPSAAVWTQKGLSQYFETKSGLKQGCLLSPILFSLFMDDIEESMEDGATQKLCSLCNMRVEEDVYHFIAVCPVLKEIKRECFWKRNPKKRPAGTTLNGEDWLTVTRYCRLAWRYRHELVMEFNY</sequence>
<proteinExistence type="predicted"/>
<organism evidence="1 2">
    <name type="scientific">Laodelphax striatellus</name>
    <name type="common">Small brown planthopper</name>
    <name type="synonym">Delphax striatella</name>
    <dbReference type="NCBI Taxonomy" id="195883"/>
    <lineage>
        <taxon>Eukaryota</taxon>
        <taxon>Metazoa</taxon>
        <taxon>Ecdysozoa</taxon>
        <taxon>Arthropoda</taxon>
        <taxon>Hexapoda</taxon>
        <taxon>Insecta</taxon>
        <taxon>Pterygota</taxon>
        <taxon>Neoptera</taxon>
        <taxon>Paraneoptera</taxon>
        <taxon>Hemiptera</taxon>
        <taxon>Auchenorrhyncha</taxon>
        <taxon>Fulgoroidea</taxon>
        <taxon>Delphacidae</taxon>
        <taxon>Criomorphinae</taxon>
        <taxon>Laodelphax</taxon>
    </lineage>
</organism>
<dbReference type="InParanoid" id="A0A482WHJ9"/>
<reference evidence="1 2" key="1">
    <citation type="journal article" date="2017" name="Gigascience">
        <title>Genome sequence of the small brown planthopper, Laodelphax striatellus.</title>
        <authorList>
            <person name="Zhu J."/>
            <person name="Jiang F."/>
            <person name="Wang X."/>
            <person name="Yang P."/>
            <person name="Bao Y."/>
            <person name="Zhao W."/>
            <person name="Wang W."/>
            <person name="Lu H."/>
            <person name="Wang Q."/>
            <person name="Cui N."/>
            <person name="Li J."/>
            <person name="Chen X."/>
            <person name="Luo L."/>
            <person name="Yu J."/>
            <person name="Kang L."/>
            <person name="Cui F."/>
        </authorList>
    </citation>
    <scope>NUCLEOTIDE SEQUENCE [LARGE SCALE GENOMIC DNA]</scope>
    <source>
        <strain evidence="1">Lst14</strain>
    </source>
</reference>
<evidence type="ECO:0000313" key="1">
    <source>
        <dbReference type="EMBL" id="RZF32661.1"/>
    </source>
</evidence>
<dbReference type="OrthoDB" id="6628452at2759"/>
<dbReference type="EMBL" id="QKKF02036132">
    <property type="protein sequence ID" value="RZF32661.1"/>
    <property type="molecule type" value="Genomic_DNA"/>
</dbReference>
<gene>
    <name evidence="1" type="ORF">LSTR_LSTR004089</name>
</gene>
<name>A0A482WHJ9_LAOST</name>
<dbReference type="AlphaFoldDB" id="A0A482WHJ9"/>